<dbReference type="Proteomes" id="UP001310594">
    <property type="component" value="Unassembled WGS sequence"/>
</dbReference>
<name>A0AAN7VT90_9PEZI</name>
<accession>A0AAN7VT90</accession>
<dbReference type="EMBL" id="JAVRQU010000005">
    <property type="protein sequence ID" value="KAK5702577.1"/>
    <property type="molecule type" value="Genomic_DNA"/>
</dbReference>
<proteinExistence type="predicted"/>
<evidence type="ECO:0000313" key="1">
    <source>
        <dbReference type="EMBL" id="KAK5702577.1"/>
    </source>
</evidence>
<comment type="caution">
    <text evidence="1">The sequence shown here is derived from an EMBL/GenBank/DDBJ whole genome shotgun (WGS) entry which is preliminary data.</text>
</comment>
<evidence type="ECO:0000313" key="2">
    <source>
        <dbReference type="Proteomes" id="UP001310594"/>
    </source>
</evidence>
<organism evidence="1 2">
    <name type="scientific">Elasticomyces elasticus</name>
    <dbReference type="NCBI Taxonomy" id="574655"/>
    <lineage>
        <taxon>Eukaryota</taxon>
        <taxon>Fungi</taxon>
        <taxon>Dikarya</taxon>
        <taxon>Ascomycota</taxon>
        <taxon>Pezizomycotina</taxon>
        <taxon>Dothideomycetes</taxon>
        <taxon>Dothideomycetidae</taxon>
        <taxon>Mycosphaerellales</taxon>
        <taxon>Teratosphaeriaceae</taxon>
        <taxon>Elasticomyces</taxon>
    </lineage>
</organism>
<gene>
    <name evidence="1" type="ORF">LTR97_003522</name>
</gene>
<dbReference type="AlphaFoldDB" id="A0AAN7VT90"/>
<sequence>MVSGKLPTPPGPLVNERDMHKYPYLHFDFAKHEYSGPDKGIRFKWVPKYYDPPATPADAPMPPRWLVHEKDQYKYPHLRFRARPDFGFNMYTWQEKSQADKRRPED</sequence>
<protein>
    <submittedName>
        <fullName evidence="1">Uncharacterized protein</fullName>
    </submittedName>
</protein>
<reference evidence="1" key="1">
    <citation type="submission" date="2023-08" db="EMBL/GenBank/DDBJ databases">
        <title>Black Yeasts Isolated from many extreme environments.</title>
        <authorList>
            <person name="Coleine C."/>
            <person name="Stajich J.E."/>
            <person name="Selbmann L."/>
        </authorList>
    </citation>
    <scope>NUCLEOTIDE SEQUENCE</scope>
    <source>
        <strain evidence="1">CCFEE 5810</strain>
    </source>
</reference>